<dbReference type="AlphaFoldDB" id="A0A139AXG1"/>
<keyword evidence="2" id="KW-0547">Nucleotide-binding</keyword>
<keyword evidence="4" id="KW-0238">DNA-binding</keyword>
<dbReference type="InterPro" id="IPR027417">
    <property type="entry name" value="P-loop_NTPase"/>
</dbReference>
<keyword evidence="3" id="KW-0067">ATP-binding</keyword>
<dbReference type="GO" id="GO:0005524">
    <property type="term" value="F:ATP binding"/>
    <property type="evidence" value="ECO:0007669"/>
    <property type="project" value="UniProtKB-KW"/>
</dbReference>
<dbReference type="InterPro" id="IPR007861">
    <property type="entry name" value="DNA_mismatch_repair_MutS_clamp"/>
</dbReference>
<dbReference type="GO" id="GO:0005634">
    <property type="term" value="C:nucleus"/>
    <property type="evidence" value="ECO:0007669"/>
    <property type="project" value="TreeGrafter"/>
</dbReference>
<dbReference type="InterPro" id="IPR045076">
    <property type="entry name" value="MutS"/>
</dbReference>
<evidence type="ECO:0000313" key="6">
    <source>
        <dbReference type="EMBL" id="KXS21418.1"/>
    </source>
</evidence>
<dbReference type="Pfam" id="PF00488">
    <property type="entry name" value="MutS_V"/>
    <property type="match status" value="1"/>
</dbReference>
<dbReference type="Pfam" id="PF05190">
    <property type="entry name" value="MutS_IV"/>
    <property type="match status" value="1"/>
</dbReference>
<evidence type="ECO:0000256" key="2">
    <source>
        <dbReference type="ARBA" id="ARBA00022741"/>
    </source>
</evidence>
<dbReference type="SMART" id="SM00533">
    <property type="entry name" value="MUTSd"/>
    <property type="match status" value="1"/>
</dbReference>
<dbReference type="Pfam" id="PF05192">
    <property type="entry name" value="MutS_III"/>
    <property type="match status" value="1"/>
</dbReference>
<dbReference type="GO" id="GO:0006298">
    <property type="term" value="P:mismatch repair"/>
    <property type="evidence" value="ECO:0007669"/>
    <property type="project" value="InterPro"/>
</dbReference>
<dbReference type="OMA" id="RHAIAIS"/>
<dbReference type="InterPro" id="IPR036187">
    <property type="entry name" value="DNA_mismatch_repair_MutS_sf"/>
</dbReference>
<dbReference type="GO" id="GO:0140664">
    <property type="term" value="F:ATP-dependent DNA damage sensor activity"/>
    <property type="evidence" value="ECO:0007669"/>
    <property type="project" value="InterPro"/>
</dbReference>
<dbReference type="Gene3D" id="1.10.1420.10">
    <property type="match status" value="2"/>
</dbReference>
<sequence>IDRSILIVKHQLLPSRILACSRSSDDIIAALKEIDPSAPPPHPALQLLPTSDFSFATGKQHLLSFFSRSQRHGFNRKSSQQGFDDQRDLSEVELIGGSKTAAWLKIGGMVDVEGKESVACVAALFSHIQKVAPIPSSRFNGVDTQGDAAMDEGQYNGGEADELFIGTSVIGVESFALGKFLQISEDTLRSLSVFIDEAHTNSRSNRNKEGLSIFGLLNSTRTSAGKASLRSWCVRPSQDLNVLSGRHDAVEILTKIENAGSVEFLLKAINSVGNMRNLVSQVRTGLSLQDWGRLLSFTFNAAEVQTRCRELHLTPFIKRVPILDRIAREIDVETLKGIGGSINTIVDFDDSGRNGKVQIKHGVDEELDELKRTYEGLGDLLTSIGNDVQAELPLGDITVVYFPQLGYLIASPKTAGESLDVEGLTFQFETDAIVYYKNDRMRQLDQELGDLHAMIADREIEWIQQLTDRAIEGADSILGAYDVIGELDCLLALADAARKYRYKRPMLTEDNVIKIVNGRHPIQELCVEIFVANGTQIGPEEPGSKTSQVFILSGANYSGKSVYLKQVALIVFMSHVGSFVPAEYALIGLTDRILTRLQTKDSVSKMQSTFMSDLQHVSLALKNSTERSLIIIDEFGKGTATTDGVGMFCGVIEALLDRDCVLFCCLLRICDPVQKYSTTTSSAKTHVWVLIQWKLSRTKTVTLPSCIGK</sequence>
<dbReference type="EMBL" id="KQ965733">
    <property type="protein sequence ID" value="KXS21418.1"/>
    <property type="molecule type" value="Genomic_DNA"/>
</dbReference>
<dbReference type="STRING" id="1344416.A0A139AXG1"/>
<accession>A0A139AXG1</accession>
<feature type="domain" description="DNA mismatch repair proteins mutS family" evidence="5">
    <location>
        <begin position="628"/>
        <end position="644"/>
    </location>
</feature>
<dbReference type="Proteomes" id="UP000070544">
    <property type="component" value="Unassembled WGS sequence"/>
</dbReference>
<dbReference type="OrthoDB" id="29596at2759"/>
<dbReference type="Gene3D" id="3.40.50.300">
    <property type="entry name" value="P-loop containing nucleotide triphosphate hydrolases"/>
    <property type="match status" value="1"/>
</dbReference>
<proteinExistence type="inferred from homology"/>
<dbReference type="SUPFAM" id="SSF52540">
    <property type="entry name" value="P-loop containing nucleoside triphosphate hydrolases"/>
    <property type="match status" value="1"/>
</dbReference>
<evidence type="ECO:0000256" key="4">
    <source>
        <dbReference type="ARBA" id="ARBA00023125"/>
    </source>
</evidence>
<reference evidence="6 7" key="1">
    <citation type="journal article" date="2015" name="Genome Biol. Evol.">
        <title>Phylogenomic analyses indicate that early fungi evolved digesting cell walls of algal ancestors of land plants.</title>
        <authorList>
            <person name="Chang Y."/>
            <person name="Wang S."/>
            <person name="Sekimoto S."/>
            <person name="Aerts A.L."/>
            <person name="Choi C."/>
            <person name="Clum A."/>
            <person name="LaButti K.M."/>
            <person name="Lindquist E.A."/>
            <person name="Yee Ngan C."/>
            <person name="Ohm R.A."/>
            <person name="Salamov A.A."/>
            <person name="Grigoriev I.V."/>
            <person name="Spatafora J.W."/>
            <person name="Berbee M.L."/>
        </authorList>
    </citation>
    <scope>NUCLEOTIDE SEQUENCE [LARGE SCALE GENOMIC DNA]</scope>
    <source>
        <strain evidence="6 7">JEL478</strain>
    </source>
</reference>
<dbReference type="PANTHER" id="PTHR11361">
    <property type="entry name" value="DNA MISMATCH REPAIR PROTEIN MUTS FAMILY MEMBER"/>
    <property type="match status" value="1"/>
</dbReference>
<dbReference type="InterPro" id="IPR000432">
    <property type="entry name" value="DNA_mismatch_repair_MutS_C"/>
</dbReference>
<evidence type="ECO:0000313" key="7">
    <source>
        <dbReference type="Proteomes" id="UP000070544"/>
    </source>
</evidence>
<comment type="similarity">
    <text evidence="1">Belongs to the DNA mismatch repair MutS family.</text>
</comment>
<dbReference type="SMART" id="SM00534">
    <property type="entry name" value="MUTSac"/>
    <property type="match status" value="1"/>
</dbReference>
<dbReference type="GO" id="GO:0030983">
    <property type="term" value="F:mismatched DNA binding"/>
    <property type="evidence" value="ECO:0007669"/>
    <property type="project" value="InterPro"/>
</dbReference>
<protein>
    <recommendedName>
        <fullName evidence="5">DNA mismatch repair proteins mutS family domain-containing protein</fullName>
    </recommendedName>
</protein>
<dbReference type="PANTHER" id="PTHR11361:SF20">
    <property type="entry name" value="MUTS PROTEIN HOMOLOG 5"/>
    <property type="match status" value="1"/>
</dbReference>
<name>A0A139AXG1_GONPJ</name>
<organism evidence="6 7">
    <name type="scientific">Gonapodya prolifera (strain JEL478)</name>
    <name type="common">Monoblepharis prolifera</name>
    <dbReference type="NCBI Taxonomy" id="1344416"/>
    <lineage>
        <taxon>Eukaryota</taxon>
        <taxon>Fungi</taxon>
        <taxon>Fungi incertae sedis</taxon>
        <taxon>Chytridiomycota</taxon>
        <taxon>Chytridiomycota incertae sedis</taxon>
        <taxon>Monoblepharidomycetes</taxon>
        <taxon>Monoblepharidales</taxon>
        <taxon>Gonapodyaceae</taxon>
        <taxon>Gonapodya</taxon>
    </lineage>
</organism>
<feature type="non-terminal residue" evidence="6">
    <location>
        <position position="1"/>
    </location>
</feature>
<gene>
    <name evidence="6" type="ORF">M427DRAFT_319157</name>
</gene>
<dbReference type="PROSITE" id="PS00486">
    <property type="entry name" value="DNA_MISMATCH_REPAIR_2"/>
    <property type="match status" value="1"/>
</dbReference>
<dbReference type="SUPFAM" id="SSF48334">
    <property type="entry name" value="DNA repair protein MutS, domain III"/>
    <property type="match status" value="1"/>
</dbReference>
<evidence type="ECO:0000256" key="3">
    <source>
        <dbReference type="ARBA" id="ARBA00022840"/>
    </source>
</evidence>
<evidence type="ECO:0000256" key="1">
    <source>
        <dbReference type="ARBA" id="ARBA00006271"/>
    </source>
</evidence>
<dbReference type="InterPro" id="IPR007696">
    <property type="entry name" value="DNA_mismatch_repair_MutS_core"/>
</dbReference>
<keyword evidence="7" id="KW-1185">Reference proteome</keyword>
<dbReference type="GO" id="GO:0051026">
    <property type="term" value="P:chiasma assembly"/>
    <property type="evidence" value="ECO:0007669"/>
    <property type="project" value="TreeGrafter"/>
</dbReference>
<evidence type="ECO:0000259" key="5">
    <source>
        <dbReference type="PROSITE" id="PS00486"/>
    </source>
</evidence>